<dbReference type="InterPro" id="IPR001660">
    <property type="entry name" value="SAM"/>
</dbReference>
<reference evidence="3 4" key="1">
    <citation type="submission" date="2019-08" db="EMBL/GenBank/DDBJ databases">
        <title>Whole genome of Aphis craccivora.</title>
        <authorList>
            <person name="Voronova N.V."/>
            <person name="Shulinski R.S."/>
            <person name="Bandarenka Y.V."/>
            <person name="Zhorov D.G."/>
            <person name="Warner D."/>
        </authorList>
    </citation>
    <scope>NUCLEOTIDE SEQUENCE [LARGE SCALE GENOMIC DNA]</scope>
    <source>
        <strain evidence="3">180601</strain>
        <tissue evidence="3">Whole Body</tissue>
    </source>
</reference>
<evidence type="ECO:0000259" key="2">
    <source>
        <dbReference type="SMART" id="SM00454"/>
    </source>
</evidence>
<feature type="domain" description="SAM" evidence="2">
    <location>
        <begin position="1"/>
        <end position="61"/>
    </location>
</feature>
<organism evidence="3 4">
    <name type="scientific">Aphis craccivora</name>
    <name type="common">Cowpea aphid</name>
    <dbReference type="NCBI Taxonomy" id="307492"/>
    <lineage>
        <taxon>Eukaryota</taxon>
        <taxon>Metazoa</taxon>
        <taxon>Ecdysozoa</taxon>
        <taxon>Arthropoda</taxon>
        <taxon>Hexapoda</taxon>
        <taxon>Insecta</taxon>
        <taxon>Pterygota</taxon>
        <taxon>Neoptera</taxon>
        <taxon>Paraneoptera</taxon>
        <taxon>Hemiptera</taxon>
        <taxon>Sternorrhyncha</taxon>
        <taxon>Aphidomorpha</taxon>
        <taxon>Aphidoidea</taxon>
        <taxon>Aphididae</taxon>
        <taxon>Aphidini</taxon>
        <taxon>Aphis</taxon>
        <taxon>Aphis</taxon>
    </lineage>
</organism>
<name>A0A6G0Y1A3_APHCR</name>
<dbReference type="Pfam" id="PF00536">
    <property type="entry name" value="SAM_1"/>
    <property type="match status" value="1"/>
</dbReference>
<dbReference type="SMART" id="SM00454">
    <property type="entry name" value="SAM"/>
    <property type="match status" value="1"/>
</dbReference>
<dbReference type="InterPro" id="IPR013761">
    <property type="entry name" value="SAM/pointed_sf"/>
</dbReference>
<accession>A0A6G0Y1A3</accession>
<protein>
    <submittedName>
        <fullName evidence="3">SAM domain-containing protein</fullName>
    </submittedName>
</protein>
<dbReference type="OrthoDB" id="6611730at2759"/>
<dbReference type="Gene3D" id="1.10.150.50">
    <property type="entry name" value="Transcription Factor, Ets-1"/>
    <property type="match status" value="1"/>
</dbReference>
<evidence type="ECO:0000313" key="4">
    <source>
        <dbReference type="Proteomes" id="UP000478052"/>
    </source>
</evidence>
<proteinExistence type="predicted"/>
<dbReference type="PANTHER" id="PTHR31025">
    <property type="entry name" value="SI:CH211-196P9.1-RELATED"/>
    <property type="match status" value="1"/>
</dbReference>
<evidence type="ECO:0000313" key="3">
    <source>
        <dbReference type="EMBL" id="KAF0747170.1"/>
    </source>
</evidence>
<dbReference type="SUPFAM" id="SSF47769">
    <property type="entry name" value="SAM/Pointed domain"/>
    <property type="match status" value="1"/>
</dbReference>
<keyword evidence="4" id="KW-1185">Reference proteome</keyword>
<feature type="region of interest" description="Disordered" evidence="1">
    <location>
        <begin position="250"/>
        <end position="269"/>
    </location>
</feature>
<dbReference type="Proteomes" id="UP000478052">
    <property type="component" value="Unassembled WGS sequence"/>
</dbReference>
<sequence>MSDVADLLTAWDLTQYVELFQENEIDIETFPCLTNEMIKELIPMIGHRARFISNLEQWKTIIQGISNTNTSVINQSLSSSDALIDSSLGPSTSSTTSSAESFENVELYFEQLKNVVSNDEINEAHRIEVTEDTTEVQHLQKLKLLDLLKTSNEGNSLLASYQKSGLLDSIGRRRLCNLIISNELSADINARISSFRLQELAHQITLVFNKERTPTYFIPYLSYGPGLKRAAKGKLLDCLNNRKREFRKSGIISSSRRNSTTSSSSGRASPAVLLPETLQQSLVNQTDEATVEESLNWLRNSSDPWTLVEQHWLLTAFTRLKIQLSKNGQSIASYMAEYPALKRPTGYFLILKDFNVVYPKYSDNLYQNLPLCKKRIFELAAEKLKKTKEVTIIQILKEYIQLGVEVNDEESSNLAAFLSLPFLITSSISREKKSSTQWKPSKLEVRDGFITYVKSNAEVQETITRRRDKFIGLGHTLQPFIIIVGPSLNNILNYFVIVDDTFYQLNSITDSVDCCFKIMITFNAEYPVECEAIWHFIQKGLFKLETQFDKNLTAVNAFLSDPSTFQPLFESQSISTSESTPIFNSVSDSAEDLNNKQFIEPSEILNKTINNFLSILYANSIISRNVVQIVVDGMETVFTEGIVVCLKTYVQQMIFEGKISEECLSIFNNIFDMIENSFTNFKTEHKRFSYYAEQGSFIKPEEKVVGQSLNTVMKSGISVLKPSNCTEQFIPLRNVLKNFFSLENILTETLDYMCSLKNESGILSNFIQGTYWKSRMKKHEGRIVLPIFMFFDDYESGNVVGSHSGIHKLGVVYVSIPCIPTYRSTSLSNIFLVLLFHSSDRVQFGNKIIFKPIIGEFNFLMENGVYIDMPSSTGNLYFELGLILGDNLGIHSITGFVESFSSNFCCRICTMGKSDIKVKCYEEKTLMRSDEQYFNDLKKNDLSVTRLKEECIWFNVTDFSLFDQVGVDVMHDLLEDCAKYIMREPIWDLYLTLRRVLDITLSTSHKENSCMLLETAVGEMNELYLKLSKNLLKPKFHFLTHYPTIIKKHGPVVHLWSMRYEAKHRISKISARSSFNRRNICMSLAIKHQLQLNEVFNKGKLCSIINIGPRKILNSIKLDKIKTELNLSNDESLVRVSWAEIKGTRYKINSILTRDIDDENPHFILIKDIFLNGSEKIIFECCMFTTIGFDEQFYAYEVKIHEFNNCFIFQDSLISPIPNTLNVISNGTRYVTVRDTL</sequence>
<evidence type="ECO:0000256" key="1">
    <source>
        <dbReference type="SAM" id="MobiDB-lite"/>
    </source>
</evidence>
<dbReference type="CDD" id="cd09487">
    <property type="entry name" value="SAM_superfamily"/>
    <property type="match status" value="1"/>
</dbReference>
<comment type="caution">
    <text evidence="3">The sequence shown here is derived from an EMBL/GenBank/DDBJ whole genome shotgun (WGS) entry which is preliminary data.</text>
</comment>
<dbReference type="PANTHER" id="PTHR31025:SF9">
    <property type="entry name" value="SI:DKEY-286J15.1"/>
    <property type="match status" value="1"/>
</dbReference>
<dbReference type="AlphaFoldDB" id="A0A6G0Y1A3"/>
<gene>
    <name evidence="3" type="ORF">FWK35_00026636</name>
</gene>
<dbReference type="EMBL" id="VUJU01006937">
    <property type="protein sequence ID" value="KAF0747170.1"/>
    <property type="molecule type" value="Genomic_DNA"/>
</dbReference>